<dbReference type="PANTHER" id="PTHR11439">
    <property type="entry name" value="GAG-POL-RELATED RETROTRANSPOSON"/>
    <property type="match status" value="1"/>
</dbReference>
<dbReference type="AlphaFoldDB" id="A0AAQ3RL38"/>
<keyword evidence="2" id="KW-1185">Reference proteome</keyword>
<sequence length="140" mass="16482">MSQPRKSHMEYVKRILRYIRGTSNYGILFPYGSQENCLELTVWLEELLRELQMILERPMKLKMDNTSAINLARNPMSHGRSKHIEVRFHFLRDIVNKERIELCYCKAAEQLADLFTKPLAADKFEVVREKIGIVSLKDLN</sequence>
<proteinExistence type="predicted"/>
<accession>A0AAQ3RL38</accession>
<dbReference type="EMBL" id="CP144692">
    <property type="protein sequence ID" value="WVY96568.1"/>
    <property type="molecule type" value="Genomic_DNA"/>
</dbReference>
<protein>
    <recommendedName>
        <fullName evidence="3">Copia protein</fullName>
    </recommendedName>
</protein>
<dbReference type="PANTHER" id="PTHR11439:SF467">
    <property type="entry name" value="INTEGRASE CATALYTIC DOMAIN-CONTAINING PROTEIN"/>
    <property type="match status" value="1"/>
</dbReference>
<organism evidence="1 2">
    <name type="scientific">Vigna mungo</name>
    <name type="common">Black gram</name>
    <name type="synonym">Phaseolus mungo</name>
    <dbReference type="NCBI Taxonomy" id="3915"/>
    <lineage>
        <taxon>Eukaryota</taxon>
        <taxon>Viridiplantae</taxon>
        <taxon>Streptophyta</taxon>
        <taxon>Embryophyta</taxon>
        <taxon>Tracheophyta</taxon>
        <taxon>Spermatophyta</taxon>
        <taxon>Magnoliopsida</taxon>
        <taxon>eudicotyledons</taxon>
        <taxon>Gunneridae</taxon>
        <taxon>Pentapetalae</taxon>
        <taxon>rosids</taxon>
        <taxon>fabids</taxon>
        <taxon>Fabales</taxon>
        <taxon>Fabaceae</taxon>
        <taxon>Papilionoideae</taxon>
        <taxon>50 kb inversion clade</taxon>
        <taxon>NPAAA clade</taxon>
        <taxon>indigoferoid/millettioid clade</taxon>
        <taxon>Phaseoleae</taxon>
        <taxon>Vigna</taxon>
    </lineage>
</organism>
<dbReference type="Proteomes" id="UP001374535">
    <property type="component" value="Chromosome 9"/>
</dbReference>
<evidence type="ECO:0000313" key="2">
    <source>
        <dbReference type="Proteomes" id="UP001374535"/>
    </source>
</evidence>
<dbReference type="CDD" id="cd09272">
    <property type="entry name" value="RNase_HI_RT_Ty1"/>
    <property type="match status" value="1"/>
</dbReference>
<evidence type="ECO:0000313" key="1">
    <source>
        <dbReference type="EMBL" id="WVY96568.1"/>
    </source>
</evidence>
<name>A0AAQ3RL38_VIGMU</name>
<gene>
    <name evidence="1" type="ORF">V8G54_028719</name>
</gene>
<evidence type="ECO:0008006" key="3">
    <source>
        <dbReference type="Google" id="ProtNLM"/>
    </source>
</evidence>
<reference evidence="1 2" key="1">
    <citation type="journal article" date="2023" name="Life. Sci Alliance">
        <title>Evolutionary insights into 3D genome organization and epigenetic landscape of Vigna mungo.</title>
        <authorList>
            <person name="Junaid A."/>
            <person name="Singh B."/>
            <person name="Bhatia S."/>
        </authorList>
    </citation>
    <scope>NUCLEOTIDE SEQUENCE [LARGE SCALE GENOMIC DNA]</scope>
    <source>
        <strain evidence="1">Urdbean</strain>
    </source>
</reference>